<proteinExistence type="predicted"/>
<comment type="caution">
    <text evidence="1">The sequence shown here is derived from an EMBL/GenBank/DDBJ whole genome shotgun (WGS) entry which is preliminary data.</text>
</comment>
<organism evidence="1 2">
    <name type="scientific">Macroventuria anomochaeta</name>
    <dbReference type="NCBI Taxonomy" id="301207"/>
    <lineage>
        <taxon>Eukaryota</taxon>
        <taxon>Fungi</taxon>
        <taxon>Dikarya</taxon>
        <taxon>Ascomycota</taxon>
        <taxon>Pezizomycotina</taxon>
        <taxon>Dothideomycetes</taxon>
        <taxon>Pleosporomycetidae</taxon>
        <taxon>Pleosporales</taxon>
        <taxon>Pleosporineae</taxon>
        <taxon>Didymellaceae</taxon>
        <taxon>Macroventuria</taxon>
    </lineage>
</organism>
<gene>
    <name evidence="1" type="ORF">BU25DRAFT_408496</name>
</gene>
<dbReference type="Proteomes" id="UP000799754">
    <property type="component" value="Unassembled WGS sequence"/>
</dbReference>
<accession>A0ACB6S9I3</accession>
<evidence type="ECO:0000313" key="2">
    <source>
        <dbReference type="Proteomes" id="UP000799754"/>
    </source>
</evidence>
<keyword evidence="2" id="KW-1185">Reference proteome</keyword>
<evidence type="ECO:0000313" key="1">
    <source>
        <dbReference type="EMBL" id="KAF2629889.1"/>
    </source>
</evidence>
<reference evidence="1" key="1">
    <citation type="journal article" date="2020" name="Stud. Mycol.">
        <title>101 Dothideomycetes genomes: a test case for predicting lifestyles and emergence of pathogens.</title>
        <authorList>
            <person name="Haridas S."/>
            <person name="Albert R."/>
            <person name="Binder M."/>
            <person name="Bloem J."/>
            <person name="Labutti K."/>
            <person name="Salamov A."/>
            <person name="Andreopoulos B."/>
            <person name="Baker S."/>
            <person name="Barry K."/>
            <person name="Bills G."/>
            <person name="Bluhm B."/>
            <person name="Cannon C."/>
            <person name="Castanera R."/>
            <person name="Culley D."/>
            <person name="Daum C."/>
            <person name="Ezra D."/>
            <person name="Gonzalez J."/>
            <person name="Henrissat B."/>
            <person name="Kuo A."/>
            <person name="Liang C."/>
            <person name="Lipzen A."/>
            <person name="Lutzoni F."/>
            <person name="Magnuson J."/>
            <person name="Mondo S."/>
            <person name="Nolan M."/>
            <person name="Ohm R."/>
            <person name="Pangilinan J."/>
            <person name="Park H.-J."/>
            <person name="Ramirez L."/>
            <person name="Alfaro M."/>
            <person name="Sun H."/>
            <person name="Tritt A."/>
            <person name="Yoshinaga Y."/>
            <person name="Zwiers L.-H."/>
            <person name="Turgeon B."/>
            <person name="Goodwin S."/>
            <person name="Spatafora J."/>
            <person name="Crous P."/>
            <person name="Grigoriev I."/>
        </authorList>
    </citation>
    <scope>NUCLEOTIDE SEQUENCE</scope>
    <source>
        <strain evidence="1">CBS 525.71</strain>
    </source>
</reference>
<feature type="non-terminal residue" evidence="1">
    <location>
        <position position="98"/>
    </location>
</feature>
<protein>
    <submittedName>
        <fullName evidence="1">Uncharacterized protein</fullName>
    </submittedName>
</protein>
<sequence>MRPEGILSVTWSPRAHCSPEEVYDLRVVRFQHKSRISLQPTMKFVRLNQVTKRYLTPARLVNAHSPSASTLLANGDSLLLRIIVRFEAQPTHFRPAYS</sequence>
<dbReference type="EMBL" id="MU006708">
    <property type="protein sequence ID" value="KAF2629889.1"/>
    <property type="molecule type" value="Genomic_DNA"/>
</dbReference>
<name>A0ACB6S9I3_9PLEO</name>